<name>A0A6C0DRX2_9ZZZZ</name>
<dbReference type="PROSITE" id="PS00108">
    <property type="entry name" value="PROTEIN_KINASE_ST"/>
    <property type="match status" value="1"/>
</dbReference>
<evidence type="ECO:0000259" key="1">
    <source>
        <dbReference type="PROSITE" id="PS50011"/>
    </source>
</evidence>
<dbReference type="InterPro" id="IPR000719">
    <property type="entry name" value="Prot_kinase_dom"/>
</dbReference>
<dbReference type="GO" id="GO:0005737">
    <property type="term" value="C:cytoplasm"/>
    <property type="evidence" value="ECO:0007669"/>
    <property type="project" value="TreeGrafter"/>
</dbReference>
<proteinExistence type="predicted"/>
<protein>
    <recommendedName>
        <fullName evidence="1">Protein kinase domain-containing protein</fullName>
    </recommendedName>
</protein>
<reference evidence="2" key="1">
    <citation type="journal article" date="2020" name="Nature">
        <title>Giant virus diversity and host interactions through global metagenomics.</title>
        <authorList>
            <person name="Schulz F."/>
            <person name="Roux S."/>
            <person name="Paez-Espino D."/>
            <person name="Jungbluth S."/>
            <person name="Walsh D.A."/>
            <person name="Denef V.J."/>
            <person name="McMahon K.D."/>
            <person name="Konstantinidis K.T."/>
            <person name="Eloe-Fadrosh E.A."/>
            <person name="Kyrpides N.C."/>
            <person name="Woyke T."/>
        </authorList>
    </citation>
    <scope>NUCLEOTIDE SEQUENCE</scope>
    <source>
        <strain evidence="2">GVMAG-M-3300023174-57</strain>
    </source>
</reference>
<dbReference type="InterPro" id="IPR011009">
    <property type="entry name" value="Kinase-like_dom_sf"/>
</dbReference>
<dbReference type="SMART" id="SM00220">
    <property type="entry name" value="S_TKc"/>
    <property type="match status" value="1"/>
</dbReference>
<dbReference type="InterPro" id="IPR008271">
    <property type="entry name" value="Ser/Thr_kinase_AS"/>
</dbReference>
<dbReference type="PANTHER" id="PTHR24348">
    <property type="entry name" value="SERINE/THREONINE-PROTEIN KINASE UNC-51-RELATED"/>
    <property type="match status" value="1"/>
</dbReference>
<dbReference type="AlphaFoldDB" id="A0A6C0DRX2"/>
<dbReference type="SUPFAM" id="SSF56112">
    <property type="entry name" value="Protein kinase-like (PK-like)"/>
    <property type="match status" value="1"/>
</dbReference>
<organism evidence="2">
    <name type="scientific">viral metagenome</name>
    <dbReference type="NCBI Taxonomy" id="1070528"/>
    <lineage>
        <taxon>unclassified sequences</taxon>
        <taxon>metagenomes</taxon>
        <taxon>organismal metagenomes</taxon>
    </lineage>
</organism>
<feature type="domain" description="Protein kinase" evidence="1">
    <location>
        <begin position="62"/>
        <end position="390"/>
    </location>
</feature>
<dbReference type="EMBL" id="MN739664">
    <property type="protein sequence ID" value="QHT19231.1"/>
    <property type="molecule type" value="Genomic_DNA"/>
</dbReference>
<dbReference type="Pfam" id="PF00069">
    <property type="entry name" value="Pkinase"/>
    <property type="match status" value="1"/>
</dbReference>
<dbReference type="InterPro" id="IPR045269">
    <property type="entry name" value="Atg1-like"/>
</dbReference>
<dbReference type="GO" id="GO:0004674">
    <property type="term" value="F:protein serine/threonine kinase activity"/>
    <property type="evidence" value="ECO:0007669"/>
    <property type="project" value="InterPro"/>
</dbReference>
<dbReference type="PROSITE" id="PS50011">
    <property type="entry name" value="PROTEIN_KINASE_DOM"/>
    <property type="match status" value="1"/>
</dbReference>
<sequence length="390" mass="44683">MVFDLGVHGFVGCSVGEDFADSVMPTWRNIAKITVKTVQGSSVEHHTRPLLDLSGNESLPLYEWGPKMDEGTYGAVYKVIRKLYFRDQTGGYSVDESTRETIVVKESPVHLSAEELLLTESQRTRIIEEDIQTHIHEATVLTMAFITVKGTPMEYAIPRVYEVFLHARVAKPLTFLDVKSVCIAMEYIHGRTMMIFLQAHFRPTAVEYNDRLFLHFLKQMATLLEILQRRLRMNHRDIKINNILIRDPDQVLPKLVLIDYGFACIAKGPQAPDAEMSRIEAGSYFGSRYACFKKGRDLCQFIYSIHCYFPLDQFLSPELLAIVRRWMTVKYQYGVADLLLGLNSHGIPSSVRLQKIEFDEGIYRFLRRPEVDPAQCAPEAILREIESVPK</sequence>
<dbReference type="GO" id="GO:0005524">
    <property type="term" value="F:ATP binding"/>
    <property type="evidence" value="ECO:0007669"/>
    <property type="project" value="InterPro"/>
</dbReference>
<dbReference type="Gene3D" id="1.10.510.10">
    <property type="entry name" value="Transferase(Phosphotransferase) domain 1"/>
    <property type="match status" value="1"/>
</dbReference>
<dbReference type="GO" id="GO:0010506">
    <property type="term" value="P:regulation of autophagy"/>
    <property type="evidence" value="ECO:0007669"/>
    <property type="project" value="InterPro"/>
</dbReference>
<evidence type="ECO:0000313" key="2">
    <source>
        <dbReference type="EMBL" id="QHT19231.1"/>
    </source>
</evidence>
<accession>A0A6C0DRX2</accession>